<gene>
    <name evidence="3" type="ORF">Z518_04661</name>
</gene>
<dbReference type="RefSeq" id="XP_013273821.1">
    <property type="nucleotide sequence ID" value="XM_013418367.1"/>
</dbReference>
<keyword evidence="1" id="KW-0732">Signal</keyword>
<dbReference type="InterPro" id="IPR051262">
    <property type="entry name" value="SMP-30/CGR1_Lactonase"/>
</dbReference>
<dbReference type="Gene3D" id="2.120.10.30">
    <property type="entry name" value="TolB, C-terminal domain"/>
    <property type="match status" value="1"/>
</dbReference>
<dbReference type="STRING" id="1442369.A0A0D2JC63"/>
<organism evidence="3 4">
    <name type="scientific">Rhinocladiella mackenziei CBS 650.93</name>
    <dbReference type="NCBI Taxonomy" id="1442369"/>
    <lineage>
        <taxon>Eukaryota</taxon>
        <taxon>Fungi</taxon>
        <taxon>Dikarya</taxon>
        <taxon>Ascomycota</taxon>
        <taxon>Pezizomycotina</taxon>
        <taxon>Eurotiomycetes</taxon>
        <taxon>Chaetothyriomycetidae</taxon>
        <taxon>Chaetothyriales</taxon>
        <taxon>Herpotrichiellaceae</taxon>
        <taxon>Rhinocladiella</taxon>
    </lineage>
</organism>
<dbReference type="EMBL" id="KN847477">
    <property type="protein sequence ID" value="KIX06685.1"/>
    <property type="molecule type" value="Genomic_DNA"/>
</dbReference>
<dbReference type="Pfam" id="PF22807">
    <property type="entry name" value="TrAA12"/>
    <property type="match status" value="1"/>
</dbReference>
<proteinExistence type="predicted"/>
<dbReference type="InterPro" id="IPR054539">
    <property type="entry name" value="Beta-prop_PDH"/>
</dbReference>
<dbReference type="GeneID" id="25292732"/>
<protein>
    <recommendedName>
        <fullName evidence="2">Pyrroloquinoline quinone-dependent pyranose dehydrogenase beta-propeller domain-containing protein</fullName>
    </recommendedName>
</protein>
<feature type="domain" description="Pyrroloquinoline quinone-dependent pyranose dehydrogenase beta-propeller" evidence="2">
    <location>
        <begin position="40"/>
        <end position="426"/>
    </location>
</feature>
<evidence type="ECO:0000259" key="2">
    <source>
        <dbReference type="Pfam" id="PF22807"/>
    </source>
</evidence>
<dbReference type="HOGENOM" id="CLU_357930_0_0_1"/>
<dbReference type="Proteomes" id="UP000053617">
    <property type="component" value="Unassembled WGS sequence"/>
</dbReference>
<dbReference type="InterPro" id="IPR011041">
    <property type="entry name" value="Quinoprot_gluc/sorb_DH_b-prop"/>
</dbReference>
<reference evidence="3 4" key="1">
    <citation type="submission" date="2015-01" db="EMBL/GenBank/DDBJ databases">
        <title>The Genome Sequence of Rhinocladiella mackenzie CBS 650.93.</title>
        <authorList>
            <consortium name="The Broad Institute Genomics Platform"/>
            <person name="Cuomo C."/>
            <person name="de Hoog S."/>
            <person name="Gorbushina A."/>
            <person name="Stielow B."/>
            <person name="Teixiera M."/>
            <person name="Abouelleil A."/>
            <person name="Chapman S.B."/>
            <person name="Priest M."/>
            <person name="Young S.K."/>
            <person name="Wortman J."/>
            <person name="Nusbaum C."/>
            <person name="Birren B."/>
        </authorList>
    </citation>
    <scope>NUCLEOTIDE SEQUENCE [LARGE SCALE GENOMIC DNA]</scope>
    <source>
        <strain evidence="3 4">CBS 650.93</strain>
    </source>
</reference>
<sequence>MNLKTLHALVATAAYAALPSFSLAQSSSSCGPAPSGEIQPSLASGFRMQVVATGLSEPRGILLDQDGNLLVVEQGRGVISAHTLDENEDCVSVSTSSDVTTALSLNHGIELSRDGRTLYASSSESVYSWEYDSSARTVSSQETLVTNMAGSDHTTRTLLLSDKVPGMLVVTRGSTANIDFESASLDSGHSQIKAFNLNNRTGGPYDFNTDGLRLGWGLRNDVGVAEHPGSGGIYAVENSADQLTRMGVDVHEDNPAEELNFLGYLDGTEYAPQGGSFGYPWCFSAWSVDDLPDNGNLSVGSQYAIDASPASNNENRTDAYCAGQLPARLVFQAHMAPLDIKFNNSGQEAWITFHGSWDRTDPVGYKLSVVAFHENGEPVDDLQSTTAAHDIFANEDTSRCPDNCFRPVGMVIDSHGRIYVSSDASESAIWKQRFLACYDYPMVKEQTEYIYAYQERRFVLTHFVEFTDPKDKRLPIQLCVLRDMVIEASCQKKNHLPPPLTSPNLAAFESAGGSPWMRTFLSAAFFPKPGGRHGQRHPLFDALQVPISHLLSPSSQMVNALISSRENYDLTIVYNWNNDFGTLYRLVPVSRKEKGTGPVQPASKRSARNLRLRHPVTKKSKIKYELDLYALLHIRNFWHGHLIDDTRAPDTSGKVDFIVENTYAKMARALNEAGIAPKKWYKPLTDDPPEIDTEWYGHYSCLCPWPKSLRDLEEVQGLASNWEKVDPLKFDFAISNNNLMDGYWPPIFHNIPAFTKTIPDFMSGACVFIRGLAPFVELPDVKQ</sequence>
<dbReference type="SUPFAM" id="SSF50952">
    <property type="entry name" value="Soluble quinoprotein glucose dehydrogenase"/>
    <property type="match status" value="1"/>
</dbReference>
<dbReference type="PANTHER" id="PTHR47572:SF4">
    <property type="entry name" value="LACTONASE DRP35"/>
    <property type="match status" value="1"/>
</dbReference>
<keyword evidence="4" id="KW-1185">Reference proteome</keyword>
<dbReference type="VEuPathDB" id="FungiDB:Z518_04661"/>
<evidence type="ECO:0000313" key="3">
    <source>
        <dbReference type="EMBL" id="KIX06685.1"/>
    </source>
</evidence>
<feature type="chain" id="PRO_5002244835" description="Pyrroloquinoline quinone-dependent pyranose dehydrogenase beta-propeller domain-containing protein" evidence="1">
    <location>
        <begin position="25"/>
        <end position="783"/>
    </location>
</feature>
<name>A0A0D2JC63_9EURO</name>
<feature type="signal peptide" evidence="1">
    <location>
        <begin position="1"/>
        <end position="24"/>
    </location>
</feature>
<evidence type="ECO:0000256" key="1">
    <source>
        <dbReference type="SAM" id="SignalP"/>
    </source>
</evidence>
<dbReference type="PANTHER" id="PTHR47572">
    <property type="entry name" value="LIPOPROTEIN-RELATED"/>
    <property type="match status" value="1"/>
</dbReference>
<evidence type="ECO:0000313" key="4">
    <source>
        <dbReference type="Proteomes" id="UP000053617"/>
    </source>
</evidence>
<dbReference type="OrthoDB" id="507128at2759"/>
<dbReference type="PROSITE" id="PS51257">
    <property type="entry name" value="PROKAR_LIPOPROTEIN"/>
    <property type="match status" value="1"/>
</dbReference>
<dbReference type="InterPro" id="IPR011042">
    <property type="entry name" value="6-blade_b-propeller_TolB-like"/>
</dbReference>
<accession>A0A0D2JC63</accession>
<dbReference type="AlphaFoldDB" id="A0A0D2JC63"/>